<dbReference type="EMBL" id="JAXLQG010000002">
    <property type="protein sequence ID" value="KAK5543720.1"/>
    <property type="molecule type" value="Genomic_DNA"/>
</dbReference>
<keyword evidence="4" id="KW-1185">Reference proteome</keyword>
<organism evidence="3 4">
    <name type="scientific">Vermiconidia calcicola</name>
    <dbReference type="NCBI Taxonomy" id="1690605"/>
    <lineage>
        <taxon>Eukaryota</taxon>
        <taxon>Fungi</taxon>
        <taxon>Dikarya</taxon>
        <taxon>Ascomycota</taxon>
        <taxon>Pezizomycotina</taxon>
        <taxon>Dothideomycetes</taxon>
        <taxon>Dothideomycetidae</taxon>
        <taxon>Mycosphaerellales</taxon>
        <taxon>Extremaceae</taxon>
        <taxon>Vermiconidia</taxon>
    </lineage>
</organism>
<dbReference type="AlphaFoldDB" id="A0AAV9QIZ7"/>
<sequence length="1069" mass="122917">MDDNASMAPPKSQNSDLALNAAHALSPTDNSIPADSDAKHQPSSLADGDSTSLCKLCHQLGLSVDKFVMPDDVPTSAYNPNKSMRPDSNTNTPGLVKSAMRSGAPPFKLGSLWDIQRRQHHCVLCNLLAQSVEQRELNKALKQHGPELLQLAQCELSWEIDGREYLDTATGLIKNRTRRLRAQWSHPALQQSGSYLVFVAPEQEWRPNSEVQASSRREVHFLGRSIDPHKGRTALIKSWLDLCRYHHNEHCQDKYEGTEEFEKMLGESYFGVLDVVNMQLCVLPHVRRGNSFTHEPYVALSYVWGQPEAGKPQPYVTLRENILLHQNHGGLQGAYHDFPKAIKEAIDLVPRLGMRYIWIDSLCIVQDSFRSWNLNARIMHMIYGFASLTICAADGEDSSTGLEAIYADSANQIQGNCAPGVTLMISRPPETAIRGSRWNQRAWTFQERLLSRRCVIFAEKRVYFQCRSASMSQDIYAHGRGTAWSLDSIHAPLQMLKELRVRAIWFYIKCVSMYTSRQLTKSRDILAAFNGVTTLIQQVMRAPFVFSLPSSHFDLALLWQPKGKIRPRVVKDEGDKAFEVEFPTWAWCGWTGAHVDYETDLLNDCLANVHEWLVNHTWICYYIRDDQGNLRPLWDKFRAEDDQSSEARWRGYRGKHTSYVPVAMRTVPPRPPKHTQHSESHQREKERRYDRSSRTLVDKDTFREGQRLAERLKQHHRESNPPSAADLRHYRSTSGVTASDGKIYSQNSLFPKDSPSRRLEREYSEPRHRARSMSSSSSSTERGSRRPDRRKRFLARRSPSDSLVTEEFVDIIYPTYRIVEDPTYFTEAKQRKDYRPVFPLPLEGPQEQRRRRYQVNQDYRETPPEEFDIFGRAFWDEIRTRPQNDFFRTIPENPFRVLKAAGGYSGNGDKDQSYQNKLQFWTWQTTLQVCRASETSTTTTSSPRLDGTGLCRCDIMDDLGDWCGSIVVNESWIDEECAAHQEDHHHHTGGVAACDFIALSEAKSFSDEECPVWTYYIPKERHESEWDVFYVLLVKYHPKSAVWQRVALGKVFRAAFSFGEDGWQEIILG</sequence>
<accession>A0AAV9QIZ7</accession>
<feature type="domain" description="Heterokaryon incompatibility" evidence="2">
    <location>
        <begin position="297"/>
        <end position="447"/>
    </location>
</feature>
<dbReference type="PANTHER" id="PTHR33112">
    <property type="entry name" value="DOMAIN PROTEIN, PUTATIVE-RELATED"/>
    <property type="match status" value="1"/>
</dbReference>
<dbReference type="Pfam" id="PF06985">
    <property type="entry name" value="HET"/>
    <property type="match status" value="1"/>
</dbReference>
<dbReference type="PANTHER" id="PTHR33112:SF12">
    <property type="entry name" value="HETEROKARYON INCOMPATIBILITY DOMAIN-CONTAINING PROTEIN"/>
    <property type="match status" value="1"/>
</dbReference>
<comment type="caution">
    <text evidence="3">The sequence shown here is derived from an EMBL/GenBank/DDBJ whole genome shotgun (WGS) entry which is preliminary data.</text>
</comment>
<feature type="compositionally biased region" description="Low complexity" evidence="1">
    <location>
        <begin position="772"/>
        <end position="781"/>
    </location>
</feature>
<feature type="compositionally biased region" description="Basic and acidic residues" evidence="1">
    <location>
        <begin position="676"/>
        <end position="712"/>
    </location>
</feature>
<protein>
    <recommendedName>
        <fullName evidence="2">Heterokaryon incompatibility domain-containing protein</fullName>
    </recommendedName>
</protein>
<name>A0AAV9QIZ7_9PEZI</name>
<evidence type="ECO:0000259" key="2">
    <source>
        <dbReference type="Pfam" id="PF06985"/>
    </source>
</evidence>
<evidence type="ECO:0000313" key="4">
    <source>
        <dbReference type="Proteomes" id="UP001345827"/>
    </source>
</evidence>
<feature type="region of interest" description="Disordered" evidence="1">
    <location>
        <begin position="660"/>
        <end position="794"/>
    </location>
</feature>
<dbReference type="InterPro" id="IPR010730">
    <property type="entry name" value="HET"/>
</dbReference>
<feature type="compositionally biased region" description="Basic and acidic residues" evidence="1">
    <location>
        <begin position="754"/>
        <end position="767"/>
    </location>
</feature>
<feature type="region of interest" description="Disordered" evidence="1">
    <location>
        <begin position="1"/>
        <end position="45"/>
    </location>
</feature>
<gene>
    <name evidence="3" type="ORF">LTR25_001334</name>
</gene>
<evidence type="ECO:0000313" key="3">
    <source>
        <dbReference type="EMBL" id="KAK5543720.1"/>
    </source>
</evidence>
<reference evidence="3 4" key="1">
    <citation type="submission" date="2023-06" db="EMBL/GenBank/DDBJ databases">
        <title>Black Yeasts Isolated from many extreme environments.</title>
        <authorList>
            <person name="Coleine C."/>
            <person name="Stajich J.E."/>
            <person name="Selbmann L."/>
        </authorList>
    </citation>
    <scope>NUCLEOTIDE SEQUENCE [LARGE SCALE GENOMIC DNA]</scope>
    <source>
        <strain evidence="3 4">CCFEE 5887</strain>
    </source>
</reference>
<proteinExistence type="predicted"/>
<dbReference type="Proteomes" id="UP001345827">
    <property type="component" value="Unassembled WGS sequence"/>
</dbReference>
<evidence type="ECO:0000256" key="1">
    <source>
        <dbReference type="SAM" id="MobiDB-lite"/>
    </source>
</evidence>